<dbReference type="Proteomes" id="UP000609346">
    <property type="component" value="Unassembled WGS sequence"/>
</dbReference>
<dbReference type="PANTHER" id="PTHR37166">
    <property type="entry name" value="PROTEIN FLAG"/>
    <property type="match status" value="1"/>
</dbReference>
<gene>
    <name evidence="1" type="ORF">H8B09_18820</name>
</gene>
<name>A0ABR8N0H5_9BACL</name>
<dbReference type="RefSeq" id="WP_191205091.1">
    <property type="nucleotide sequence ID" value="NZ_JACXZA010000004.1"/>
</dbReference>
<dbReference type="EMBL" id="JACXZA010000004">
    <property type="protein sequence ID" value="MBD3920827.1"/>
    <property type="molecule type" value="Genomic_DNA"/>
</dbReference>
<evidence type="ECO:0000313" key="1">
    <source>
        <dbReference type="EMBL" id="MBD3920827.1"/>
    </source>
</evidence>
<dbReference type="SUPFAM" id="SSF160214">
    <property type="entry name" value="FlaG-like"/>
    <property type="match status" value="1"/>
</dbReference>
<keyword evidence="2" id="KW-1185">Reference proteome</keyword>
<dbReference type="Pfam" id="PF03646">
    <property type="entry name" value="FlaG"/>
    <property type="match status" value="1"/>
</dbReference>
<dbReference type="PANTHER" id="PTHR37166:SF1">
    <property type="entry name" value="PROTEIN FLAG"/>
    <property type="match status" value="1"/>
</dbReference>
<protein>
    <submittedName>
        <fullName evidence="1">Flagellar protein FlaG</fullName>
    </submittedName>
</protein>
<dbReference type="Gene3D" id="3.30.160.170">
    <property type="entry name" value="FlaG-like"/>
    <property type="match status" value="1"/>
</dbReference>
<dbReference type="InterPro" id="IPR035924">
    <property type="entry name" value="FlaG-like_sf"/>
</dbReference>
<comment type="caution">
    <text evidence="1">The sequence shown here is derived from an EMBL/GenBank/DDBJ whole genome shotgun (WGS) entry which is preliminary data.</text>
</comment>
<keyword evidence="1" id="KW-0966">Cell projection</keyword>
<evidence type="ECO:0000313" key="2">
    <source>
        <dbReference type="Proteomes" id="UP000609346"/>
    </source>
</evidence>
<accession>A0ABR8N0H5</accession>
<proteinExistence type="predicted"/>
<reference evidence="1 2" key="1">
    <citation type="submission" date="2020-09" db="EMBL/GenBank/DDBJ databases">
        <title>Paenibacillus sp. strain PR3 16S rRNA gene Genome sequencing and assembly.</title>
        <authorList>
            <person name="Kim J."/>
        </authorList>
    </citation>
    <scope>NUCLEOTIDE SEQUENCE [LARGE SCALE GENOMIC DNA]</scope>
    <source>
        <strain evidence="1 2">PR3</strain>
    </source>
</reference>
<organism evidence="1 2">
    <name type="scientific">Paenibacillus terricola</name>
    <dbReference type="NCBI Taxonomy" id="2763503"/>
    <lineage>
        <taxon>Bacteria</taxon>
        <taxon>Bacillati</taxon>
        <taxon>Bacillota</taxon>
        <taxon>Bacilli</taxon>
        <taxon>Bacillales</taxon>
        <taxon>Paenibacillaceae</taxon>
        <taxon>Paenibacillus</taxon>
    </lineage>
</organism>
<keyword evidence="1" id="KW-0282">Flagellum</keyword>
<sequence length="117" mass="13254">MEISTQVQPVQSQTFKESASFQRVAGEYQVLKVKGKTNILSVSEQALVKAIEKANRAVQGTEHTFHYKIHEATHDVIVQILDKKTNEVVHEIPSEKFIDLIEKLKELTVGAIIDEKR</sequence>
<dbReference type="InterPro" id="IPR005186">
    <property type="entry name" value="FlaG"/>
</dbReference>
<keyword evidence="1" id="KW-0969">Cilium</keyword>